<feature type="binding site" evidence="14">
    <location>
        <position position="56"/>
    </location>
    <ligand>
        <name>Zn(2+)</name>
        <dbReference type="ChEBI" id="CHEBI:29105"/>
        <note>catalytic</note>
    </ligand>
</feature>
<keyword evidence="8 14" id="KW-0862">Zinc</keyword>
<dbReference type="SUPFAM" id="SSF53927">
    <property type="entry name" value="Cytidine deaminase-like"/>
    <property type="match status" value="1"/>
</dbReference>
<evidence type="ECO:0000256" key="10">
    <source>
        <dbReference type="ARBA" id="ARBA00049252"/>
    </source>
</evidence>
<evidence type="ECO:0000256" key="9">
    <source>
        <dbReference type="ARBA" id="ARBA00032005"/>
    </source>
</evidence>
<protein>
    <recommendedName>
        <fullName evidence="5 15">Cytidine deaminase</fullName>
        <ecNumber evidence="4 15">3.5.4.5</ecNumber>
    </recommendedName>
    <alternativeName>
        <fullName evidence="9 15">Cytidine aminohydrolase</fullName>
    </alternativeName>
</protein>
<dbReference type="GO" id="GO:0005829">
    <property type="term" value="C:cytosol"/>
    <property type="evidence" value="ECO:0007669"/>
    <property type="project" value="TreeGrafter"/>
</dbReference>
<dbReference type="PROSITE" id="PS51747">
    <property type="entry name" value="CYT_DCMP_DEAMINASES_2"/>
    <property type="match status" value="1"/>
</dbReference>
<evidence type="ECO:0000313" key="17">
    <source>
        <dbReference type="EMBL" id="GAB56176.1"/>
    </source>
</evidence>
<dbReference type="eggNOG" id="COG0295">
    <property type="taxonomic scope" value="Bacteria"/>
</dbReference>
<dbReference type="OrthoDB" id="9795347at2"/>
<feature type="active site" description="Proton donor" evidence="12">
    <location>
        <position position="58"/>
    </location>
</feature>
<evidence type="ECO:0000256" key="11">
    <source>
        <dbReference type="ARBA" id="ARBA00049558"/>
    </source>
</evidence>
<feature type="binding site" evidence="14">
    <location>
        <position position="89"/>
    </location>
    <ligand>
        <name>Zn(2+)</name>
        <dbReference type="ChEBI" id="CHEBI:29105"/>
        <note>catalytic</note>
    </ligand>
</feature>
<dbReference type="Pfam" id="PF00383">
    <property type="entry name" value="dCMP_cyt_deam_1"/>
    <property type="match status" value="1"/>
</dbReference>
<organism evidence="17 18">
    <name type="scientific">Glaciecola punicea ACAM 611</name>
    <dbReference type="NCBI Taxonomy" id="1121923"/>
    <lineage>
        <taxon>Bacteria</taxon>
        <taxon>Pseudomonadati</taxon>
        <taxon>Pseudomonadota</taxon>
        <taxon>Gammaproteobacteria</taxon>
        <taxon>Alteromonadales</taxon>
        <taxon>Alteromonadaceae</taxon>
        <taxon>Glaciecola</taxon>
    </lineage>
</organism>
<proteinExistence type="inferred from homology"/>
<evidence type="ECO:0000256" key="7">
    <source>
        <dbReference type="ARBA" id="ARBA00022801"/>
    </source>
</evidence>
<evidence type="ECO:0000256" key="13">
    <source>
        <dbReference type="PIRSR" id="PIRSR606262-2"/>
    </source>
</evidence>
<reference evidence="17 18" key="2">
    <citation type="journal article" date="2017" name="Antonie Van Leeuwenhoek">
        <title>Rhizobium rhizosphaerae sp. nov., a novel species isolated from rice rhizosphere.</title>
        <authorList>
            <person name="Zhao J.J."/>
            <person name="Zhang J."/>
            <person name="Zhang R.J."/>
            <person name="Zhang C.W."/>
            <person name="Yin H.Q."/>
            <person name="Zhang X.X."/>
        </authorList>
    </citation>
    <scope>NUCLEOTIDE SEQUENCE [LARGE SCALE GENOMIC DNA]</scope>
    <source>
        <strain evidence="17 18">ACAM 611</strain>
    </source>
</reference>
<dbReference type="GO" id="GO:0008270">
    <property type="term" value="F:zinc ion binding"/>
    <property type="evidence" value="ECO:0007669"/>
    <property type="project" value="UniProtKB-UniRule"/>
</dbReference>
<gene>
    <name evidence="17" type="primary">cdd</name>
    <name evidence="17" type="ORF">GPUN_2061</name>
</gene>
<dbReference type="AlphaFoldDB" id="H5TCZ9"/>
<evidence type="ECO:0000259" key="16">
    <source>
        <dbReference type="PROSITE" id="PS51747"/>
    </source>
</evidence>
<dbReference type="NCBIfam" id="NF004064">
    <property type="entry name" value="PRK05578.1"/>
    <property type="match status" value="1"/>
</dbReference>
<feature type="binding site" evidence="13">
    <location>
        <begin position="45"/>
        <end position="51"/>
    </location>
    <ligand>
        <name>substrate</name>
    </ligand>
</feature>
<keyword evidence="18" id="KW-1185">Reference proteome</keyword>
<dbReference type="EC" id="3.5.4.5" evidence="4 15"/>
<dbReference type="GO" id="GO:0072527">
    <property type="term" value="P:pyrimidine-containing compound metabolic process"/>
    <property type="evidence" value="ECO:0007669"/>
    <property type="project" value="UniProtKB-ARBA"/>
</dbReference>
<reference evidence="17 18" key="1">
    <citation type="journal article" date="2012" name="J. Bacteriol.">
        <title>Genome sequence of proteorhodopsin-containing sea ice bacterium Glaciecola punicea ACAM 611T.</title>
        <authorList>
            <person name="Qin Q.-L."/>
            <person name="Xie B.-B."/>
            <person name="Shu Y.-L."/>
            <person name="Rong J.-C."/>
            <person name="Zhao D.-L."/>
            <person name="Zhang X.-Y."/>
            <person name="Chen X.-L."/>
            <person name="Zhou B.-C."/>
            <person name="Zhanga Y.-Z."/>
        </authorList>
    </citation>
    <scope>NUCLEOTIDE SEQUENCE [LARGE SCALE GENOMIC DNA]</scope>
    <source>
        <strain evidence="17 18">ACAM 611</strain>
    </source>
</reference>
<name>H5TCZ9_9ALTE</name>
<evidence type="ECO:0000256" key="1">
    <source>
        <dbReference type="ARBA" id="ARBA00001947"/>
    </source>
</evidence>
<evidence type="ECO:0000256" key="15">
    <source>
        <dbReference type="RuleBase" id="RU364006"/>
    </source>
</evidence>
<comment type="catalytic activity">
    <reaction evidence="10 15">
        <text>2'-deoxycytidine + H2O + H(+) = 2'-deoxyuridine + NH4(+)</text>
        <dbReference type="Rhea" id="RHEA:13433"/>
        <dbReference type="ChEBI" id="CHEBI:15377"/>
        <dbReference type="ChEBI" id="CHEBI:15378"/>
        <dbReference type="ChEBI" id="CHEBI:15698"/>
        <dbReference type="ChEBI" id="CHEBI:16450"/>
        <dbReference type="ChEBI" id="CHEBI:28938"/>
        <dbReference type="EC" id="3.5.4.5"/>
    </reaction>
</comment>
<comment type="function">
    <text evidence="2 15">This enzyme scavenges exogenous and endogenous cytidine and 2'-deoxycytidine for UMP synthesis.</text>
</comment>
<dbReference type="PROSITE" id="PS00903">
    <property type="entry name" value="CYT_DCMP_DEAMINASES_1"/>
    <property type="match status" value="1"/>
</dbReference>
<dbReference type="InterPro" id="IPR016192">
    <property type="entry name" value="APOBEC/CMP_deaminase_Zn-bd"/>
</dbReference>
<comment type="catalytic activity">
    <reaction evidence="11 15">
        <text>cytidine + H2O + H(+) = uridine + NH4(+)</text>
        <dbReference type="Rhea" id="RHEA:16069"/>
        <dbReference type="ChEBI" id="CHEBI:15377"/>
        <dbReference type="ChEBI" id="CHEBI:15378"/>
        <dbReference type="ChEBI" id="CHEBI:16704"/>
        <dbReference type="ChEBI" id="CHEBI:17562"/>
        <dbReference type="ChEBI" id="CHEBI:28938"/>
        <dbReference type="EC" id="3.5.4.5"/>
    </reaction>
</comment>
<dbReference type="PANTHER" id="PTHR11644">
    <property type="entry name" value="CYTIDINE DEAMINASE"/>
    <property type="match status" value="1"/>
</dbReference>
<comment type="cofactor">
    <cofactor evidence="1 14 15">
        <name>Zn(2+)</name>
        <dbReference type="ChEBI" id="CHEBI:29105"/>
    </cofactor>
</comment>
<accession>H5TCZ9</accession>
<evidence type="ECO:0000256" key="3">
    <source>
        <dbReference type="ARBA" id="ARBA00006576"/>
    </source>
</evidence>
<dbReference type="RefSeq" id="WP_006006044.1">
    <property type="nucleotide sequence ID" value="NZ_BAET01000022.1"/>
</dbReference>
<dbReference type="NCBIfam" id="TIGR01354">
    <property type="entry name" value="cyt_deam_tetra"/>
    <property type="match status" value="1"/>
</dbReference>
<dbReference type="CDD" id="cd01283">
    <property type="entry name" value="cytidine_deaminase"/>
    <property type="match status" value="1"/>
</dbReference>
<feature type="binding site" evidence="14">
    <location>
        <position position="92"/>
    </location>
    <ligand>
        <name>Zn(2+)</name>
        <dbReference type="ChEBI" id="CHEBI:29105"/>
        <note>catalytic</note>
    </ligand>
</feature>
<evidence type="ECO:0000313" key="18">
    <source>
        <dbReference type="Proteomes" id="UP000053586"/>
    </source>
</evidence>
<comment type="caution">
    <text evidence="17">The sequence shown here is derived from an EMBL/GenBank/DDBJ whole genome shotgun (WGS) entry which is preliminary data.</text>
</comment>
<comment type="similarity">
    <text evidence="3 15">Belongs to the cytidine and deoxycytidylate deaminase family.</text>
</comment>
<dbReference type="Gene3D" id="3.40.140.10">
    <property type="entry name" value="Cytidine Deaminase, domain 2"/>
    <property type="match status" value="1"/>
</dbReference>
<dbReference type="Proteomes" id="UP000053586">
    <property type="component" value="Unassembled WGS sequence"/>
</dbReference>
<evidence type="ECO:0000256" key="2">
    <source>
        <dbReference type="ARBA" id="ARBA00003949"/>
    </source>
</evidence>
<sequence length="132" mass="14330">METSDIKTQLKELLKKAYSPYSAVKVAAAVKYEVDGESRIAYGVNVENVSYGLTVCAERSAISNAILNGMAKVTAVYVMSNQASPISPCGACRQVLSEFMDSPDGPVECVNESLDKTWRSTLGELLPNRFEL</sequence>
<dbReference type="InterPro" id="IPR016193">
    <property type="entry name" value="Cytidine_deaminase-like"/>
</dbReference>
<dbReference type="GO" id="GO:0004126">
    <property type="term" value="F:cytidine deaminase activity"/>
    <property type="evidence" value="ECO:0007669"/>
    <property type="project" value="UniProtKB-UniRule"/>
</dbReference>
<dbReference type="InterPro" id="IPR050202">
    <property type="entry name" value="Cyt/Deoxycyt_deaminase"/>
</dbReference>
<dbReference type="STRING" id="56804.BAE46_11755"/>
<dbReference type="EMBL" id="BAET01000022">
    <property type="protein sequence ID" value="GAB56176.1"/>
    <property type="molecule type" value="Genomic_DNA"/>
</dbReference>
<evidence type="ECO:0000256" key="8">
    <source>
        <dbReference type="ARBA" id="ARBA00022833"/>
    </source>
</evidence>
<feature type="domain" description="CMP/dCMP-type deaminase" evidence="16">
    <location>
        <begin position="1"/>
        <end position="132"/>
    </location>
</feature>
<evidence type="ECO:0000256" key="4">
    <source>
        <dbReference type="ARBA" id="ARBA00012783"/>
    </source>
</evidence>
<evidence type="ECO:0000256" key="6">
    <source>
        <dbReference type="ARBA" id="ARBA00022723"/>
    </source>
</evidence>
<keyword evidence="6 14" id="KW-0479">Metal-binding</keyword>
<keyword evidence="7 15" id="KW-0378">Hydrolase</keyword>
<dbReference type="InterPro" id="IPR002125">
    <property type="entry name" value="CMP_dCMP_dom"/>
</dbReference>
<evidence type="ECO:0000256" key="5">
    <source>
        <dbReference type="ARBA" id="ARBA00018266"/>
    </source>
</evidence>
<dbReference type="PANTHER" id="PTHR11644:SF2">
    <property type="entry name" value="CYTIDINE DEAMINASE"/>
    <property type="match status" value="1"/>
</dbReference>
<dbReference type="GO" id="GO:0042802">
    <property type="term" value="F:identical protein binding"/>
    <property type="evidence" value="ECO:0007669"/>
    <property type="project" value="UniProtKB-ARBA"/>
</dbReference>
<evidence type="ECO:0000256" key="14">
    <source>
        <dbReference type="PIRSR" id="PIRSR606262-3"/>
    </source>
</evidence>
<dbReference type="GO" id="GO:0055086">
    <property type="term" value="P:nucleobase-containing small molecule metabolic process"/>
    <property type="evidence" value="ECO:0007669"/>
    <property type="project" value="UniProtKB-ARBA"/>
</dbReference>
<evidence type="ECO:0000256" key="12">
    <source>
        <dbReference type="PIRSR" id="PIRSR606262-1"/>
    </source>
</evidence>
<dbReference type="InterPro" id="IPR006262">
    <property type="entry name" value="Cyt_deam_tetra"/>
</dbReference>